<dbReference type="SUPFAM" id="SSF47384">
    <property type="entry name" value="Homodimeric domain of signal transducing histidine kinase"/>
    <property type="match status" value="1"/>
</dbReference>
<dbReference type="EMBL" id="PVTY01000016">
    <property type="protein sequence ID" value="PRZ13169.1"/>
    <property type="molecule type" value="Genomic_DNA"/>
</dbReference>
<keyword evidence="6 10" id="KW-0812">Transmembrane</keyword>
<feature type="transmembrane region" description="Helical" evidence="10">
    <location>
        <begin position="127"/>
        <end position="150"/>
    </location>
</feature>
<evidence type="ECO:0000256" key="7">
    <source>
        <dbReference type="ARBA" id="ARBA00022777"/>
    </source>
</evidence>
<evidence type="ECO:0000256" key="5">
    <source>
        <dbReference type="ARBA" id="ARBA00022679"/>
    </source>
</evidence>
<keyword evidence="9" id="KW-0902">Two-component regulatory system</keyword>
<dbReference type="GO" id="GO:0000155">
    <property type="term" value="F:phosphorelay sensor kinase activity"/>
    <property type="evidence" value="ECO:0007669"/>
    <property type="project" value="InterPro"/>
</dbReference>
<gene>
    <name evidence="13" type="ORF">BCL67_11644</name>
</gene>
<keyword evidence="8 10" id="KW-1133">Transmembrane helix</keyword>
<keyword evidence="5" id="KW-0808">Transferase</keyword>
<evidence type="ECO:0000256" key="6">
    <source>
        <dbReference type="ARBA" id="ARBA00022692"/>
    </source>
</evidence>
<dbReference type="RefSeq" id="WP_181256002.1">
    <property type="nucleotide sequence ID" value="NZ_PVTY01000016.1"/>
</dbReference>
<keyword evidence="7 13" id="KW-0418">Kinase</keyword>
<dbReference type="PROSITE" id="PS50109">
    <property type="entry name" value="HIS_KIN"/>
    <property type="match status" value="1"/>
</dbReference>
<dbReference type="EC" id="2.7.13.3" evidence="3"/>
<accession>A0A2T0YE86</accession>
<evidence type="ECO:0000313" key="13">
    <source>
        <dbReference type="EMBL" id="PRZ13169.1"/>
    </source>
</evidence>
<dbReference type="InterPro" id="IPR003660">
    <property type="entry name" value="HAMP_dom"/>
</dbReference>
<dbReference type="InterPro" id="IPR036097">
    <property type="entry name" value="HisK_dim/P_sf"/>
</dbReference>
<name>A0A2T0YE86_9MICC</name>
<comment type="caution">
    <text evidence="13">The sequence shown here is derived from an EMBL/GenBank/DDBJ whole genome shotgun (WGS) entry which is preliminary data.</text>
</comment>
<comment type="subcellular location">
    <subcellularLocation>
        <location evidence="2">Cell membrane</location>
    </subcellularLocation>
</comment>
<dbReference type="InterPro" id="IPR050428">
    <property type="entry name" value="TCS_sensor_his_kinase"/>
</dbReference>
<dbReference type="Gene3D" id="1.10.287.130">
    <property type="match status" value="1"/>
</dbReference>
<sequence length="419" mass="45245">MRERLLVAFGTLILVIVALYGIPRAYLLADGVEQVQSDQLNHSADFLAELIPERASTQGVDQEYLAGLLEESERIEHLDAEGELIVEAGEQLPEHGSDIVATRELPQGQELILTRSGLHVQDSIADALTPVVVIGVGLTLSAGIVCLVMARKLSRPFQDLAAAARQLGSGRFDLEERDYKLPEAQAIGSALTNSARQLEQLLEHEREFAANASHQLRTPITALRLELEDLTYWPETPPAVSAQLTHSLGELDRLSAAVTELLELARGQRLGDGHAVDLPELLQDYASRWTRLAGERGRALAVTVPEELTAVIHEGPVAQIFDVLIENALTHGSGTVELRAEDAGTHLRLSVANEGPRPERTDLFERRVTQGSGEGIGLAVASELATAVGGTLRLESGPTTRFVLMLPQAQGRIPTTSGI</sequence>
<dbReference type="GO" id="GO:0005886">
    <property type="term" value="C:plasma membrane"/>
    <property type="evidence" value="ECO:0007669"/>
    <property type="project" value="UniProtKB-SubCell"/>
</dbReference>
<evidence type="ECO:0000256" key="3">
    <source>
        <dbReference type="ARBA" id="ARBA00012438"/>
    </source>
</evidence>
<comment type="catalytic activity">
    <reaction evidence="1">
        <text>ATP + protein L-histidine = ADP + protein N-phospho-L-histidine.</text>
        <dbReference type="EC" id="2.7.13.3"/>
    </reaction>
</comment>
<dbReference type="Pfam" id="PF00512">
    <property type="entry name" value="HisKA"/>
    <property type="match status" value="1"/>
</dbReference>
<dbReference type="Proteomes" id="UP000238217">
    <property type="component" value="Unassembled WGS sequence"/>
</dbReference>
<organism evidence="13 14">
    <name type="scientific">Nesterenkonia sandarakina</name>
    <dbReference type="NCBI Taxonomy" id="272918"/>
    <lineage>
        <taxon>Bacteria</taxon>
        <taxon>Bacillati</taxon>
        <taxon>Actinomycetota</taxon>
        <taxon>Actinomycetes</taxon>
        <taxon>Micrococcales</taxon>
        <taxon>Micrococcaceae</taxon>
        <taxon>Nesterenkonia</taxon>
    </lineage>
</organism>
<evidence type="ECO:0000256" key="4">
    <source>
        <dbReference type="ARBA" id="ARBA00022553"/>
    </source>
</evidence>
<evidence type="ECO:0000313" key="14">
    <source>
        <dbReference type="Proteomes" id="UP000238217"/>
    </source>
</evidence>
<evidence type="ECO:0000259" key="11">
    <source>
        <dbReference type="PROSITE" id="PS50109"/>
    </source>
</evidence>
<feature type="domain" description="HAMP" evidence="12">
    <location>
        <begin position="151"/>
        <end position="203"/>
    </location>
</feature>
<dbReference type="InterPro" id="IPR036890">
    <property type="entry name" value="HATPase_C_sf"/>
</dbReference>
<dbReference type="InterPro" id="IPR005467">
    <property type="entry name" value="His_kinase_dom"/>
</dbReference>
<dbReference type="Pfam" id="PF02518">
    <property type="entry name" value="HATPase_c"/>
    <property type="match status" value="1"/>
</dbReference>
<evidence type="ECO:0000256" key="9">
    <source>
        <dbReference type="ARBA" id="ARBA00023012"/>
    </source>
</evidence>
<dbReference type="Gene3D" id="3.30.565.10">
    <property type="entry name" value="Histidine kinase-like ATPase, C-terminal domain"/>
    <property type="match status" value="1"/>
</dbReference>
<keyword evidence="14" id="KW-1185">Reference proteome</keyword>
<evidence type="ECO:0000256" key="8">
    <source>
        <dbReference type="ARBA" id="ARBA00022989"/>
    </source>
</evidence>
<dbReference type="PROSITE" id="PS50885">
    <property type="entry name" value="HAMP"/>
    <property type="match status" value="1"/>
</dbReference>
<dbReference type="SUPFAM" id="SSF55874">
    <property type="entry name" value="ATPase domain of HSP90 chaperone/DNA topoisomerase II/histidine kinase"/>
    <property type="match status" value="1"/>
</dbReference>
<keyword evidence="10" id="KW-0472">Membrane</keyword>
<dbReference type="PANTHER" id="PTHR45436">
    <property type="entry name" value="SENSOR HISTIDINE KINASE YKOH"/>
    <property type="match status" value="1"/>
</dbReference>
<reference evidence="13 14" key="1">
    <citation type="submission" date="2018-03" db="EMBL/GenBank/DDBJ databases">
        <title>Comparative analysis of microorganisms from saline springs in Andes Mountain Range, Colombia.</title>
        <authorList>
            <person name="Rubin E."/>
        </authorList>
    </citation>
    <scope>NUCLEOTIDE SEQUENCE [LARGE SCALE GENOMIC DNA]</scope>
    <source>
        <strain evidence="13 14">CG 35</strain>
    </source>
</reference>
<feature type="domain" description="Histidine kinase" evidence="11">
    <location>
        <begin position="211"/>
        <end position="410"/>
    </location>
</feature>
<dbReference type="PANTHER" id="PTHR45436:SF5">
    <property type="entry name" value="SENSOR HISTIDINE KINASE TRCS"/>
    <property type="match status" value="1"/>
</dbReference>
<dbReference type="SMART" id="SM00387">
    <property type="entry name" value="HATPase_c"/>
    <property type="match status" value="1"/>
</dbReference>
<evidence type="ECO:0000259" key="12">
    <source>
        <dbReference type="PROSITE" id="PS50885"/>
    </source>
</evidence>
<dbReference type="InterPro" id="IPR003594">
    <property type="entry name" value="HATPase_dom"/>
</dbReference>
<dbReference type="SMART" id="SM00388">
    <property type="entry name" value="HisKA"/>
    <property type="match status" value="1"/>
</dbReference>
<keyword evidence="4" id="KW-0597">Phosphoprotein</keyword>
<evidence type="ECO:0000256" key="1">
    <source>
        <dbReference type="ARBA" id="ARBA00000085"/>
    </source>
</evidence>
<dbReference type="AlphaFoldDB" id="A0A2T0YE86"/>
<dbReference type="CDD" id="cd00082">
    <property type="entry name" value="HisKA"/>
    <property type="match status" value="1"/>
</dbReference>
<proteinExistence type="predicted"/>
<dbReference type="InterPro" id="IPR003661">
    <property type="entry name" value="HisK_dim/P_dom"/>
</dbReference>
<protein>
    <recommendedName>
        <fullName evidence="3">histidine kinase</fullName>
        <ecNumber evidence="3">2.7.13.3</ecNumber>
    </recommendedName>
</protein>
<evidence type="ECO:0000256" key="10">
    <source>
        <dbReference type="SAM" id="Phobius"/>
    </source>
</evidence>
<evidence type="ECO:0000256" key="2">
    <source>
        <dbReference type="ARBA" id="ARBA00004236"/>
    </source>
</evidence>